<dbReference type="InterPro" id="IPR011015">
    <property type="entry name" value="LEM/LEM-like_dom_sf"/>
</dbReference>
<feature type="compositionally biased region" description="Basic and acidic residues" evidence="17">
    <location>
        <begin position="664"/>
        <end position="682"/>
    </location>
</feature>
<evidence type="ECO:0000256" key="10">
    <source>
        <dbReference type="ARBA" id="ARBA00023043"/>
    </source>
</evidence>
<feature type="compositionally biased region" description="Polar residues" evidence="17">
    <location>
        <begin position="169"/>
        <end position="193"/>
    </location>
</feature>
<dbReference type="InterPro" id="IPR056237">
    <property type="entry name" value="ANKLE2_3rd"/>
</dbReference>
<evidence type="ECO:0000256" key="13">
    <source>
        <dbReference type="ARBA" id="ARBA00056222"/>
    </source>
</evidence>
<dbReference type="Pfam" id="PF00023">
    <property type="entry name" value="Ank"/>
    <property type="match status" value="1"/>
</dbReference>
<comment type="function">
    <text evidence="13">Involved in mitotic nuclear envelope reassembly by promoting dephosphorylation of BAF/BANF1 during mitotic exit. Coordinates the control of BAF/BANF1 dephosphorylation by inhibiting VRK1 kinase and promoting dephosphorylation of BAF/BANF1 by protein phosphatase 2A (PP2A), thereby facilitating nuclear envelope assembly. May regulate nuclear localization of VRK1 in non-dividing cells. It is unclear whether it acts as a real PP2A regulatory subunit or whether it is involved in recruitment of the PP2A complex. Involved in brain development.</text>
</comment>
<dbReference type="GO" id="GO:0031468">
    <property type="term" value="P:nuclear membrane reassembly"/>
    <property type="evidence" value="ECO:0007669"/>
    <property type="project" value="UniProtKB-ARBA"/>
</dbReference>
<dbReference type="Gene3D" id="1.10.720.40">
    <property type="match status" value="1"/>
</dbReference>
<dbReference type="InterPro" id="IPR002110">
    <property type="entry name" value="Ankyrin_rpt"/>
</dbReference>
<evidence type="ECO:0000256" key="7">
    <source>
        <dbReference type="ARBA" id="ARBA00022824"/>
    </source>
</evidence>
<keyword evidence="6" id="KW-0498">Mitosis</keyword>
<dbReference type="PANTHER" id="PTHR12349">
    <property type="entry name" value="ANKYRIN REPEAT AND LEM DOMAIN-CONTAINING PROTEIN 2"/>
    <property type="match status" value="1"/>
</dbReference>
<dbReference type="FunFam" id="1.10.720.40:FF:000001">
    <property type="entry name" value="LEM domain containing 2, isoform CRA_a"/>
    <property type="match status" value="1"/>
</dbReference>
<dbReference type="FunFam" id="1.25.40.20:FF:000072">
    <property type="entry name" value="Ankyrin repeat and LEM domain containing 2"/>
    <property type="match status" value="1"/>
</dbReference>
<keyword evidence="4" id="KW-0132">Cell division</keyword>
<feature type="region of interest" description="Disordered" evidence="17">
    <location>
        <begin position="160"/>
        <end position="195"/>
    </location>
</feature>
<evidence type="ECO:0000256" key="5">
    <source>
        <dbReference type="ARBA" id="ARBA00022692"/>
    </source>
</evidence>
<keyword evidence="5" id="KW-0812">Transmembrane</keyword>
<dbReference type="AlphaFoldDB" id="A0A6F9D6X5"/>
<dbReference type="InterPro" id="IPR003887">
    <property type="entry name" value="LEM_dom"/>
</dbReference>
<dbReference type="SMART" id="SM00540">
    <property type="entry name" value="LEM"/>
    <property type="match status" value="1"/>
</dbReference>
<evidence type="ECO:0000256" key="1">
    <source>
        <dbReference type="ARBA" id="ARBA00004389"/>
    </source>
</evidence>
<keyword evidence="3" id="KW-0597">Phosphoprotein</keyword>
<feature type="compositionally biased region" description="Polar residues" evidence="17">
    <location>
        <begin position="557"/>
        <end position="570"/>
    </location>
</feature>
<feature type="region of interest" description="Disordered" evidence="17">
    <location>
        <begin position="737"/>
        <end position="793"/>
    </location>
</feature>
<gene>
    <name evidence="19" type="primary">Ankle2</name>
</gene>
<feature type="region of interest" description="Disordered" evidence="17">
    <location>
        <begin position="606"/>
        <end position="626"/>
    </location>
</feature>
<evidence type="ECO:0000256" key="2">
    <source>
        <dbReference type="ARBA" id="ARBA00007597"/>
    </source>
</evidence>
<evidence type="ECO:0000256" key="17">
    <source>
        <dbReference type="SAM" id="MobiDB-lite"/>
    </source>
</evidence>
<dbReference type="EMBL" id="LR782914">
    <property type="protein sequence ID" value="CAB3221701.1"/>
    <property type="molecule type" value="mRNA"/>
</dbReference>
<dbReference type="GO" id="GO:0005789">
    <property type="term" value="C:endoplasmic reticulum membrane"/>
    <property type="evidence" value="ECO:0007669"/>
    <property type="project" value="UniProtKB-SubCell"/>
</dbReference>
<keyword evidence="8" id="KW-0735">Signal-anchor</keyword>
<dbReference type="PANTHER" id="PTHR12349:SF4">
    <property type="entry name" value="ANKYRIN REPEAT AND LEM DOMAIN-CONTAINING PROTEIN 2"/>
    <property type="match status" value="1"/>
</dbReference>
<dbReference type="Pfam" id="PF03020">
    <property type="entry name" value="LEM"/>
    <property type="match status" value="1"/>
</dbReference>
<dbReference type="SUPFAM" id="SSF63451">
    <property type="entry name" value="LEM domain"/>
    <property type="match status" value="1"/>
</dbReference>
<feature type="region of interest" description="Disordered" evidence="17">
    <location>
        <begin position="664"/>
        <end position="684"/>
    </location>
</feature>
<evidence type="ECO:0000256" key="14">
    <source>
        <dbReference type="ARBA" id="ARBA00063367"/>
    </source>
</evidence>
<dbReference type="PROSITE" id="PS50954">
    <property type="entry name" value="LEM"/>
    <property type="match status" value="1"/>
</dbReference>
<accession>A0A6F9D6X5</accession>
<evidence type="ECO:0000256" key="4">
    <source>
        <dbReference type="ARBA" id="ARBA00022618"/>
    </source>
</evidence>
<evidence type="ECO:0000256" key="6">
    <source>
        <dbReference type="ARBA" id="ARBA00022776"/>
    </source>
</evidence>
<evidence type="ECO:0000256" key="11">
    <source>
        <dbReference type="ARBA" id="ARBA00023136"/>
    </source>
</evidence>
<keyword evidence="12" id="KW-0131">Cell cycle</keyword>
<feature type="domain" description="LEM" evidence="18">
    <location>
        <begin position="5"/>
        <end position="49"/>
    </location>
</feature>
<sequence>MTEIPSSITGLTNEELRKQLIAAGIPPAPLTPTTRRLYQRKLAKKLAISLPTRNICEELDNEAKENLKPSDIANTDQCGDVKISEISKTKNDRKSLIVSEVKTTPTSTTVSTTSQPEVSESGIYYAVVGSGTEGPTVFPEKHSALKLLIKQKKGRLQSFQSREDAETYVKSSNVNESSTDEQQSTVSEKSNQFKMPKQRELNELNKAIENGDVTKFKEMVWENPRYLINSADAPVILKPGTRYNALHTAARSNQPVLVKLILNTLQDPAFQSLMYNSEQSHETQTVDLDLNRVEHIVDLYFNTPDKILCETPLHFACKLGFVDVVSELLSHRLCCKTVRNKAGQTPEDVACSRQGSNEAKLRIKELLKDQFYVPLIRCHDNSQTPVVAPPWNPSSNKNLSVVFAKPDPLDPIHVVSAVAGPMTSADAKKMQTNWMTPDKRALEGKRMSHIRRSDLDRGDERIGRELAKKCGIPWMEYWEFLDNYADFSTSEGLTLLENFMENRFEEQKKESQLDESSVFLSHEDSLNDLCSNLCDMQMSDSQDEKKSVSEDPPLGQDPNTWWNISSTPSGKNKAPNFDDTNHATPQDKRLESLRGNLLKARQQQLQKVSSPTNNEQHFGSPSVRPSRVMSDVTALSSSFKRNLNLVNLQDESFNSSLSSVNTPERRLVDRSLPRPEENESEIHSAPCKTSTFICGNTPSKLDTDVILAIGSTEISEDSYPHVWRWIKSVLSYSEEDRQRWKTTTRTSRAPTALDSPLRGRHTPLKSPWPASPLAKPKWKLSNLDSNFNDGEEP</sequence>
<dbReference type="SMART" id="SM00248">
    <property type="entry name" value="ANK"/>
    <property type="match status" value="2"/>
</dbReference>
<evidence type="ECO:0000256" key="16">
    <source>
        <dbReference type="ARBA" id="ARBA00081980"/>
    </source>
</evidence>
<name>A0A6F9D6X5_9ASCI</name>
<evidence type="ECO:0000256" key="3">
    <source>
        <dbReference type="ARBA" id="ARBA00022553"/>
    </source>
</evidence>
<comment type="subcellular location">
    <subcellularLocation>
        <location evidence="1">Endoplasmic reticulum membrane</location>
        <topology evidence="1">Single-pass membrane protein</topology>
    </subcellularLocation>
</comment>
<evidence type="ECO:0000259" key="18">
    <source>
        <dbReference type="PROSITE" id="PS50954"/>
    </source>
</evidence>
<evidence type="ECO:0000313" key="19">
    <source>
        <dbReference type="EMBL" id="CAB3221701.1"/>
    </source>
</evidence>
<keyword evidence="10" id="KW-0040">ANK repeat</keyword>
<dbReference type="CDD" id="cd12934">
    <property type="entry name" value="LEM"/>
    <property type="match status" value="1"/>
</dbReference>
<proteinExistence type="evidence at transcript level"/>
<keyword evidence="9" id="KW-1133">Transmembrane helix</keyword>
<feature type="compositionally biased region" description="Polar residues" evidence="17">
    <location>
        <begin position="606"/>
        <end position="619"/>
    </location>
</feature>
<dbReference type="Gene3D" id="1.25.40.20">
    <property type="entry name" value="Ankyrin repeat-containing domain"/>
    <property type="match status" value="1"/>
</dbReference>
<dbReference type="InterPro" id="IPR036770">
    <property type="entry name" value="Ankyrin_rpt-contain_sf"/>
</dbReference>
<dbReference type="SUPFAM" id="SSF48403">
    <property type="entry name" value="Ankyrin repeat"/>
    <property type="match status" value="1"/>
</dbReference>
<dbReference type="Pfam" id="PF24567">
    <property type="entry name" value="ANKLE2_3rd"/>
    <property type="match status" value="1"/>
</dbReference>
<feature type="compositionally biased region" description="Polar residues" evidence="17">
    <location>
        <begin position="782"/>
        <end position="793"/>
    </location>
</feature>
<dbReference type="GO" id="GO:0007399">
    <property type="term" value="P:nervous system development"/>
    <property type="evidence" value="ECO:0007669"/>
    <property type="project" value="UniProtKB-ARBA"/>
</dbReference>
<reference evidence="19" key="1">
    <citation type="submission" date="2020-04" db="EMBL/GenBank/DDBJ databases">
        <authorList>
            <person name="Neveu A P."/>
        </authorList>
    </citation>
    <scope>NUCLEOTIDE SEQUENCE</scope>
    <source>
        <tissue evidence="19">Whole embryo</tissue>
    </source>
</reference>
<protein>
    <recommendedName>
        <fullName evidence="15">Ankyrin repeat and LEM domain-containing protein 2</fullName>
    </recommendedName>
    <alternativeName>
        <fullName evidence="16">LEM domain-containing protein 4</fullName>
    </alternativeName>
</protein>
<evidence type="ECO:0000256" key="8">
    <source>
        <dbReference type="ARBA" id="ARBA00022968"/>
    </source>
</evidence>
<dbReference type="GO" id="GO:0051301">
    <property type="term" value="P:cell division"/>
    <property type="evidence" value="ECO:0007669"/>
    <property type="project" value="UniProtKB-KW"/>
</dbReference>
<evidence type="ECO:0000256" key="9">
    <source>
        <dbReference type="ARBA" id="ARBA00022989"/>
    </source>
</evidence>
<keyword evidence="11" id="KW-0472">Membrane</keyword>
<comment type="similarity">
    <text evidence="2">Belongs to the ANKLE2 family.</text>
</comment>
<keyword evidence="7" id="KW-0256">Endoplasmic reticulum</keyword>
<feature type="region of interest" description="Disordered" evidence="17">
    <location>
        <begin position="538"/>
        <end position="586"/>
    </location>
</feature>
<organism evidence="19">
    <name type="scientific">Phallusia mammillata</name>
    <dbReference type="NCBI Taxonomy" id="59560"/>
    <lineage>
        <taxon>Eukaryota</taxon>
        <taxon>Metazoa</taxon>
        <taxon>Chordata</taxon>
        <taxon>Tunicata</taxon>
        <taxon>Ascidiacea</taxon>
        <taxon>Phlebobranchia</taxon>
        <taxon>Ascidiidae</taxon>
        <taxon>Phallusia</taxon>
    </lineage>
</organism>
<evidence type="ECO:0000256" key="12">
    <source>
        <dbReference type="ARBA" id="ARBA00023306"/>
    </source>
</evidence>
<comment type="subunit">
    <text evidence="14">Interacts with BAF/BANF1. Interacts with protein phosphatase 2A (PP2A) components PPP2C (PPP2CA or PPP2CB) and PPP2R1A.</text>
</comment>
<evidence type="ECO:0000256" key="15">
    <source>
        <dbReference type="ARBA" id="ARBA00074558"/>
    </source>
</evidence>